<comment type="subcellular location">
    <subcellularLocation>
        <location evidence="1">Nucleus</location>
    </subcellularLocation>
</comment>
<dbReference type="PANTHER" id="PTHR10129">
    <property type="entry name" value="TRANSCRIPTION FACTOR MAF"/>
    <property type="match status" value="1"/>
</dbReference>
<accession>A0A087UM48</accession>
<evidence type="ECO:0000313" key="11">
    <source>
        <dbReference type="Proteomes" id="UP000054359"/>
    </source>
</evidence>
<feature type="non-terminal residue" evidence="10">
    <location>
        <position position="154"/>
    </location>
</feature>
<evidence type="ECO:0000256" key="4">
    <source>
        <dbReference type="ARBA" id="ARBA00023015"/>
    </source>
</evidence>
<organism evidence="10 11">
    <name type="scientific">Stegodyphus mimosarum</name>
    <name type="common">African social velvet spider</name>
    <dbReference type="NCBI Taxonomy" id="407821"/>
    <lineage>
        <taxon>Eukaryota</taxon>
        <taxon>Metazoa</taxon>
        <taxon>Ecdysozoa</taxon>
        <taxon>Arthropoda</taxon>
        <taxon>Chelicerata</taxon>
        <taxon>Arachnida</taxon>
        <taxon>Araneae</taxon>
        <taxon>Araneomorphae</taxon>
        <taxon>Entelegynae</taxon>
        <taxon>Eresoidea</taxon>
        <taxon>Eresidae</taxon>
        <taxon>Stegodyphus</taxon>
    </lineage>
</organism>
<keyword evidence="4" id="KW-0805">Transcription regulation</keyword>
<dbReference type="SUPFAM" id="SSF47454">
    <property type="entry name" value="A DNA-binding domain in eukaryotic transcription factors"/>
    <property type="match status" value="1"/>
</dbReference>
<dbReference type="InterPro" id="IPR004826">
    <property type="entry name" value="bZIP_Maf"/>
</dbReference>
<feature type="coiled-coil region" evidence="8">
    <location>
        <begin position="94"/>
        <end position="135"/>
    </location>
</feature>
<dbReference type="InterPro" id="IPR004827">
    <property type="entry name" value="bZIP"/>
</dbReference>
<sequence length="154" mass="18154">MRLSKMDGSWKSTLDVKDSVIKIKNEFDFNEFSPVSPNEINDDELVSLTVRDLNRLLKMSNLSRSEVQRIKQRRRTLKNRGYAASCRNKRLEQKDELQHEHSLVQRDINILKEENRMIESELNEIKKQYESLRQYAIHSNICIPPELDISCGSF</sequence>
<evidence type="ECO:0000256" key="8">
    <source>
        <dbReference type="SAM" id="Coils"/>
    </source>
</evidence>
<dbReference type="Proteomes" id="UP000054359">
    <property type="component" value="Unassembled WGS sequence"/>
</dbReference>
<keyword evidence="5" id="KW-0238">DNA-binding</keyword>
<dbReference type="OrthoDB" id="5974330at2759"/>
<keyword evidence="3" id="KW-0678">Repressor</keyword>
<protein>
    <submittedName>
        <fullName evidence="10">Transcription factor MafK</fullName>
    </submittedName>
</protein>
<dbReference type="Gene3D" id="1.20.5.170">
    <property type="match status" value="1"/>
</dbReference>
<dbReference type="GO" id="GO:0005634">
    <property type="term" value="C:nucleus"/>
    <property type="evidence" value="ECO:0007669"/>
    <property type="project" value="UniProtKB-SubCell"/>
</dbReference>
<dbReference type="AlphaFoldDB" id="A0A087UM48"/>
<keyword evidence="11" id="KW-1185">Reference proteome</keyword>
<reference evidence="10 11" key="1">
    <citation type="submission" date="2013-11" db="EMBL/GenBank/DDBJ databases">
        <title>Genome sequencing of Stegodyphus mimosarum.</title>
        <authorList>
            <person name="Bechsgaard J."/>
        </authorList>
    </citation>
    <scope>NUCLEOTIDE SEQUENCE [LARGE SCALE GENOMIC DNA]</scope>
</reference>
<dbReference type="SMART" id="SM00338">
    <property type="entry name" value="BRLZ"/>
    <property type="match status" value="1"/>
</dbReference>
<comment type="similarity">
    <text evidence="2">Belongs to the bZIP family. Maf subfamily.</text>
</comment>
<evidence type="ECO:0000256" key="2">
    <source>
        <dbReference type="ARBA" id="ARBA00008500"/>
    </source>
</evidence>
<evidence type="ECO:0000256" key="7">
    <source>
        <dbReference type="ARBA" id="ARBA00023242"/>
    </source>
</evidence>
<evidence type="ECO:0000259" key="9">
    <source>
        <dbReference type="PROSITE" id="PS50217"/>
    </source>
</evidence>
<dbReference type="FunFam" id="1.20.5.170:FF:000011">
    <property type="entry name" value="Transcription factor MafG, putative"/>
    <property type="match status" value="1"/>
</dbReference>
<evidence type="ECO:0000256" key="1">
    <source>
        <dbReference type="ARBA" id="ARBA00004123"/>
    </source>
</evidence>
<evidence type="ECO:0000256" key="5">
    <source>
        <dbReference type="ARBA" id="ARBA00023125"/>
    </source>
</evidence>
<evidence type="ECO:0000256" key="3">
    <source>
        <dbReference type="ARBA" id="ARBA00022491"/>
    </source>
</evidence>
<keyword evidence="8" id="KW-0175">Coiled coil</keyword>
<proteinExistence type="inferred from homology"/>
<gene>
    <name evidence="10" type="ORF">X975_14674</name>
</gene>
<evidence type="ECO:0000313" key="10">
    <source>
        <dbReference type="EMBL" id="KFM78437.1"/>
    </source>
</evidence>
<dbReference type="Pfam" id="PF03131">
    <property type="entry name" value="bZIP_Maf"/>
    <property type="match status" value="1"/>
</dbReference>
<dbReference type="STRING" id="407821.A0A087UM48"/>
<keyword evidence="6" id="KW-0804">Transcription</keyword>
<dbReference type="GO" id="GO:0000978">
    <property type="term" value="F:RNA polymerase II cis-regulatory region sequence-specific DNA binding"/>
    <property type="evidence" value="ECO:0007669"/>
    <property type="project" value="TreeGrafter"/>
</dbReference>
<dbReference type="InterPro" id="IPR024874">
    <property type="entry name" value="Transcription_factor_Maf_fam"/>
</dbReference>
<keyword evidence="7" id="KW-0539">Nucleus</keyword>
<dbReference type="EMBL" id="KK120523">
    <property type="protein sequence ID" value="KFM78437.1"/>
    <property type="molecule type" value="Genomic_DNA"/>
</dbReference>
<evidence type="ECO:0000256" key="6">
    <source>
        <dbReference type="ARBA" id="ARBA00023163"/>
    </source>
</evidence>
<name>A0A087UM48_STEMI</name>
<dbReference type="InterPro" id="IPR008917">
    <property type="entry name" value="TF_DNA-bd_sf"/>
</dbReference>
<dbReference type="PROSITE" id="PS50217">
    <property type="entry name" value="BZIP"/>
    <property type="match status" value="1"/>
</dbReference>
<feature type="domain" description="BZIP" evidence="9">
    <location>
        <begin position="69"/>
        <end position="132"/>
    </location>
</feature>
<dbReference type="OMA" id="RSIKMDP"/>
<dbReference type="GO" id="GO:0000981">
    <property type="term" value="F:DNA-binding transcription factor activity, RNA polymerase II-specific"/>
    <property type="evidence" value="ECO:0007669"/>
    <property type="project" value="TreeGrafter"/>
</dbReference>
<dbReference type="CDD" id="cd14717">
    <property type="entry name" value="bZIP_Maf_small"/>
    <property type="match status" value="1"/>
</dbReference>
<dbReference type="PANTHER" id="PTHR10129:SF48">
    <property type="entry name" value="MAF-S, ISOFORM B"/>
    <property type="match status" value="1"/>
</dbReference>